<protein>
    <submittedName>
        <fullName evidence="1">RHS repeat protein</fullName>
    </submittedName>
</protein>
<gene>
    <name evidence="1" type="ORF">HA052_18810</name>
</gene>
<organism evidence="1 2">
    <name type="scientific">Chromobacterium fluminis</name>
    <dbReference type="NCBI Taxonomy" id="3044269"/>
    <lineage>
        <taxon>Bacteria</taxon>
        <taxon>Pseudomonadati</taxon>
        <taxon>Pseudomonadota</taxon>
        <taxon>Betaproteobacteria</taxon>
        <taxon>Neisseriales</taxon>
        <taxon>Chromobacteriaceae</taxon>
        <taxon>Chromobacterium</taxon>
    </lineage>
</organism>
<proteinExistence type="predicted"/>
<dbReference type="PANTHER" id="PTHR32305:SF15">
    <property type="entry name" value="PROTEIN RHSA-RELATED"/>
    <property type="match status" value="1"/>
</dbReference>
<reference evidence="1 2" key="1">
    <citation type="submission" date="2020-03" db="EMBL/GenBank/DDBJ databases">
        <title>Draft genome sequence of environmentally isolated cultures.</title>
        <authorList>
            <person name="Wilson H.S."/>
            <person name="De Leon M.E."/>
        </authorList>
    </citation>
    <scope>NUCLEOTIDE SEQUENCE [LARGE SCALE GENOMIC DNA]</scope>
    <source>
        <strain evidence="1 2">HSC-31F16</strain>
    </source>
</reference>
<dbReference type="Gene3D" id="2.180.10.10">
    <property type="entry name" value="RHS repeat-associated core"/>
    <property type="match status" value="1"/>
</dbReference>
<dbReference type="RefSeq" id="WP_166453082.1">
    <property type="nucleotide sequence ID" value="NZ_JAAOMA010000031.1"/>
</dbReference>
<dbReference type="NCBIfam" id="TIGR03696">
    <property type="entry name" value="Rhs_assc_core"/>
    <property type="match status" value="1"/>
</dbReference>
<evidence type="ECO:0000313" key="1">
    <source>
        <dbReference type="EMBL" id="NHR07245.1"/>
    </source>
</evidence>
<keyword evidence="2" id="KW-1185">Reference proteome</keyword>
<evidence type="ECO:0000313" key="2">
    <source>
        <dbReference type="Proteomes" id="UP001515641"/>
    </source>
</evidence>
<comment type="caution">
    <text evidence="1">The sequence shown here is derived from an EMBL/GenBank/DDBJ whole genome shotgun (WGS) entry which is preliminary data.</text>
</comment>
<dbReference type="Gene3D" id="3.90.176.10">
    <property type="entry name" value="Toxin ADP-ribosyltransferase, Chain A, domain 1"/>
    <property type="match status" value="1"/>
</dbReference>
<dbReference type="PANTHER" id="PTHR32305">
    <property type="match status" value="1"/>
</dbReference>
<dbReference type="Proteomes" id="UP001515641">
    <property type="component" value="Unassembled WGS sequence"/>
</dbReference>
<dbReference type="InterPro" id="IPR050708">
    <property type="entry name" value="T6SS_VgrG/RHS"/>
</dbReference>
<accession>A0ABX0LFR0</accession>
<name>A0ABX0LFR0_9NEIS</name>
<dbReference type="EMBL" id="JAAOMA010000031">
    <property type="protein sequence ID" value="NHR07245.1"/>
    <property type="molecule type" value="Genomic_DNA"/>
</dbReference>
<sequence length="964" mass="108509">MATSENIAELCQRTPLLQVIGNRGQVVRVLQYNRSPGQGVELDERVTRQTVSALGYLDSQIDPRLFDTHGATPNLRYGLSLSGQTLRTDSVDAGQRYQLPDIEGRPYWSRDSRGQQHQFHYDQLGRASFLIEQQSGQMERVCERWQYGEEVNAAGCNLRGQVAVHYDTAGMRRATAYSLQGQPLCISLQLLSSDRQDSDWPQSKQDQWPRQLAGPAYVTTWGYDALGGPITQQDAQGNIQQSHYNVAGQAAKLTLLRAGASTPIVLQAIDYTASGQKLRDTTGNQVVTDYQYEAQTQRLQRVTTHRPAGNGPTLLQDLVYVYDPVGNILSVTDESKTIRYFANQQVAPISRYDYDALYQLVSATGRESTGTQDLGGRLPAWQRFPTDPGQLVNYHESYVYDRGGNLTDLHHQGAVSYHRRLSVAHDSNRAVLSQGGGDLAGEFDACGNLLRLSPAGQGLQWDGRNQLREVMLVERPEEATDHESYQYDGDGMRVRKQRSRLASGVNRREEVIYLPGLELRTRYANEEVQERLVVIVSTGARVLCWEQGWPESIPNNSIRYSLDNHLGSSILELDEQARLITAEEYYPYGGTACWLARSEIEAKYKMVRYSGKERDETGLYYYGYRYYAPWLGRWLNPDPAGTVDGFNLYWMVRNNPIKYIDTMGLLTDTAKAAIEIKYNEKSKKRGYFSKKEKVRKFSKWAYEKHGEGKEDFFRAMVELFVEKREWYAPPTSYRPPDPRAVAEAKAQSIKRDAELNEDRAAVLFYQYASPSVNAGAREVTGNSLKSEPNKLSGAIGKVEVENTQTTGVINAMRDLAGGGRQRIARRLQDVIGKNAKSKQSAGVGPAITWSGQRMTPDALHKLKMGGQYKLPNFLSTSGEKDLAIRFLRGDYNRDDFNRTTVPALFRIEGITGMSLNSSERGERETLYSYNAAFDFSYQGCVEGVDLFHLTERSSHGVAGYLRYS</sequence>
<dbReference type="InterPro" id="IPR022385">
    <property type="entry name" value="Rhs_assc_core"/>
</dbReference>